<name>A0A2U8PFI2_9BRAD</name>
<sequence>MEDLSKAQRLLKQVFDSFPIGLLRQQFEGWVRFSSDRLGGSFVLQQSVELYEPQQPLLRIYLGESKIGLAAGQRI</sequence>
<accession>A0A2U8PFI2</accession>
<organism evidence="1 2">
    <name type="scientific">Bradyrhizobium ottawaense</name>
    <dbReference type="NCBI Taxonomy" id="931866"/>
    <lineage>
        <taxon>Bacteria</taxon>
        <taxon>Pseudomonadati</taxon>
        <taxon>Pseudomonadota</taxon>
        <taxon>Alphaproteobacteria</taxon>
        <taxon>Hyphomicrobiales</taxon>
        <taxon>Nitrobacteraceae</taxon>
        <taxon>Bradyrhizobium</taxon>
    </lineage>
</organism>
<dbReference type="Proteomes" id="UP000215703">
    <property type="component" value="Chromosome"/>
</dbReference>
<reference evidence="1 2" key="1">
    <citation type="journal article" date="2014" name="Int. J. Syst. Evol. Microbiol.">
        <title>Bradyrhizobium ottawaense sp. nov., a symbiotic nitrogen fixing bacterium from root nodules of soybeans in Canada.</title>
        <authorList>
            <person name="Yu X."/>
            <person name="Cloutier S."/>
            <person name="Tambong J.T."/>
            <person name="Bromfield E.S."/>
        </authorList>
    </citation>
    <scope>NUCLEOTIDE SEQUENCE [LARGE SCALE GENOMIC DNA]</scope>
    <source>
        <strain evidence="1 2">OO99</strain>
    </source>
</reference>
<evidence type="ECO:0000313" key="2">
    <source>
        <dbReference type="Proteomes" id="UP000215703"/>
    </source>
</evidence>
<gene>
    <name evidence="1" type="ORF">CIT37_32060</name>
</gene>
<reference evidence="1 2" key="2">
    <citation type="journal article" date="2017" name="Syst. Appl. Microbiol.">
        <title>Soybeans inoculated with root zone soils of Canadian native legumes harbour diverse and novel Bradyrhizobium spp. that possess agricultural potential.</title>
        <authorList>
            <person name="Bromfield E.S.P."/>
            <person name="Cloutier S."/>
            <person name="Tambong J.T."/>
            <person name="Tran Thi T.V."/>
        </authorList>
    </citation>
    <scope>NUCLEOTIDE SEQUENCE [LARGE SCALE GENOMIC DNA]</scope>
    <source>
        <strain evidence="1 2">OO99</strain>
    </source>
</reference>
<dbReference type="AlphaFoldDB" id="A0A2U8PFI2"/>
<proteinExistence type="predicted"/>
<evidence type="ECO:0000313" key="1">
    <source>
        <dbReference type="EMBL" id="AWL96244.1"/>
    </source>
</evidence>
<dbReference type="EMBL" id="CP029425">
    <property type="protein sequence ID" value="AWL96244.1"/>
    <property type="molecule type" value="Genomic_DNA"/>
</dbReference>
<protein>
    <submittedName>
        <fullName evidence="1">Uncharacterized protein</fullName>
    </submittedName>
</protein>